<feature type="compositionally biased region" description="Polar residues" evidence="4">
    <location>
        <begin position="601"/>
        <end position="611"/>
    </location>
</feature>
<dbReference type="InterPro" id="IPR020892">
    <property type="entry name" value="Cyclophilin-type_PPIase_CS"/>
</dbReference>
<evidence type="ECO:0000256" key="4">
    <source>
        <dbReference type="SAM" id="MobiDB-lite"/>
    </source>
</evidence>
<feature type="compositionally biased region" description="Basic and acidic residues" evidence="4">
    <location>
        <begin position="717"/>
        <end position="729"/>
    </location>
</feature>
<reference evidence="5 6" key="1">
    <citation type="submission" date="2018-11" db="EMBL/GenBank/DDBJ databases">
        <authorList>
            <consortium name="Pathogen Informatics"/>
        </authorList>
    </citation>
    <scope>NUCLEOTIDE SEQUENCE [LARGE SCALE GENOMIC DNA]</scope>
    <source>
        <strain>Denwood</strain>
        <strain evidence="6">Zambia</strain>
    </source>
</reference>
<dbReference type="Gene3D" id="2.40.100.10">
    <property type="entry name" value="Cyclophilin-like"/>
    <property type="match status" value="1"/>
</dbReference>
<evidence type="ECO:0000313" key="6">
    <source>
        <dbReference type="Proteomes" id="UP000269396"/>
    </source>
</evidence>
<feature type="compositionally biased region" description="Basic residues" evidence="4">
    <location>
        <begin position="765"/>
        <end position="783"/>
    </location>
</feature>
<dbReference type="Pfam" id="PF00160">
    <property type="entry name" value="Pro_isomerase"/>
    <property type="match status" value="1"/>
</dbReference>
<organism evidence="5 6">
    <name type="scientific">Schistosoma mattheei</name>
    <dbReference type="NCBI Taxonomy" id="31246"/>
    <lineage>
        <taxon>Eukaryota</taxon>
        <taxon>Metazoa</taxon>
        <taxon>Spiralia</taxon>
        <taxon>Lophotrochozoa</taxon>
        <taxon>Platyhelminthes</taxon>
        <taxon>Trematoda</taxon>
        <taxon>Digenea</taxon>
        <taxon>Strigeidida</taxon>
        <taxon>Schistosomatoidea</taxon>
        <taxon>Schistosomatidae</taxon>
        <taxon>Schistosoma</taxon>
    </lineage>
</organism>
<dbReference type="InterPro" id="IPR002130">
    <property type="entry name" value="Cyclophilin-type_PPIase_dom"/>
</dbReference>
<dbReference type="GO" id="GO:0003755">
    <property type="term" value="F:peptidyl-prolyl cis-trans isomerase activity"/>
    <property type="evidence" value="ECO:0007669"/>
    <property type="project" value="UniProtKB-KW"/>
</dbReference>
<dbReference type="PROSITE" id="PS00170">
    <property type="entry name" value="CSA_PPIASE_1"/>
    <property type="match status" value="1"/>
</dbReference>
<feature type="compositionally biased region" description="Basic and acidic residues" evidence="4">
    <location>
        <begin position="806"/>
        <end position="826"/>
    </location>
</feature>
<evidence type="ECO:0000256" key="3">
    <source>
        <dbReference type="ARBA" id="ARBA00023235"/>
    </source>
</evidence>
<feature type="compositionally biased region" description="Low complexity" evidence="4">
    <location>
        <begin position="560"/>
        <end position="583"/>
    </location>
</feature>
<dbReference type="PANTHER" id="PTHR11071:SF561">
    <property type="entry name" value="PEPTIDYL-PROLYL CIS-TRANS ISOMERASE D-RELATED"/>
    <property type="match status" value="1"/>
</dbReference>
<feature type="region of interest" description="Disordered" evidence="4">
    <location>
        <begin position="488"/>
        <end position="890"/>
    </location>
</feature>
<gene>
    <name evidence="5" type="ORF">SMTD_LOCUS5533</name>
</gene>
<feature type="compositionally biased region" description="Low complexity" evidence="4">
    <location>
        <begin position="784"/>
        <end position="796"/>
    </location>
</feature>
<feature type="compositionally biased region" description="Polar residues" evidence="4">
    <location>
        <begin position="876"/>
        <end position="890"/>
    </location>
</feature>
<feature type="compositionally biased region" description="Basic and acidic residues" evidence="4">
    <location>
        <begin position="950"/>
        <end position="959"/>
    </location>
</feature>
<feature type="compositionally biased region" description="Low complexity" evidence="4">
    <location>
        <begin position="1001"/>
        <end position="1021"/>
    </location>
</feature>
<feature type="region of interest" description="Disordered" evidence="4">
    <location>
        <begin position="950"/>
        <end position="1149"/>
    </location>
</feature>
<keyword evidence="2" id="KW-0697">Rotamase</keyword>
<sequence>MGKHKFKTRCYLDIKIDSQPGVCGLGLKTGKPLTYQGSVFHRVIKGFMVQGGDFSNKDGTGGESIYGGTFAEGLTLMALNSSCKAKQSLLSSFSTTAPAPHLNGKHVVFGHVISGEDVVRKIEAVPISDTKAHRPVKSIVIESCGELIPGKSPNESGMDNECSVRKEEIPEVPPPKFLYRGNYEEDQLELQKKVNLSPSISARISNYSVESRHDIDSRESARSRYQEDRSGRVVKGRGRICYQSPNSRSGSPGRSTTPPHWRQASSHTQRLDQDEWKQWNERRNHEQINNLQRRVSSSRSSRGSRQDPLSPSIAASRNRNPSASPSSVVIANTGVSGCLRDIDSSEKGFSMDQRDGHKQRSPSHSPSLDHRVLVNDSKVVENGSSPTQNNLSPVSIGPKKLYTEFEGKPDDPSDRRYVRSPEDIRQASVSEDLFGKDRRANQRLSEIDDEYMVDIDEDAKFKTLPTTTHEQSPKLSKFSEYSTIKSNDVSKRDLGDSPKVYHTNQSPRKCSGSPNLKSPQQILISPVNSCASGQQQKYQSKSPVLMLSPKPPTSFENHAPIDQPIIISPSRIPYPSPRSGSGSNNRMPSPPCENARISSPPDLSNRNQVSHELSRIPTPPQPDNKEQGKVFSEETDLHKLEEIPSPEKPRKQPSPSHSDKQLKVTRGSRSASRSSTLGSRSNSSCESDSSRSCSRSHSQTSPKKRRRRTPRSPPPHLVEKWKMRREMLNQKRRVVPPSVAAYAPSGSSEDRLRGIERRHLSGRSTHIHSRSPSRSIPNRRRSRSSSSRSKSGSYTHSRTKLNVRRGSPEAESLRSRRRSPSRDRKTSRSRSHSRSPPKSFGLKHRGTSPSKPIIVITKKSQTTQKPTKIVTEDPSTENAVTTSKWENSPQILEKNTNQHLGPWTNKHWETGDKVELDESVNKDEKKLATAKTQGPNSISILQRLRVIQEDSSKNEEKLENSVAASNETTSIPTVPTMIKPQVPPISKNQVKKPAAIRGRSHSSSSSSASSSSSSGSSSRSSSRPKRSRKRCRSISSSARKMQRSDFSDSRSRGRGSRGRYSPVSRSYYTRSRSRSFSTRASTNWGTRTSYPSRNRSWSRSRSRSFSRDSRSHSSNARRHKRRHRRTRRGRNSSRSWSSSRSSSRSIRRR</sequence>
<feature type="compositionally biased region" description="Polar residues" evidence="4">
    <location>
        <begin position="382"/>
        <end position="393"/>
    </location>
</feature>
<dbReference type="GO" id="GO:0005737">
    <property type="term" value="C:cytoplasm"/>
    <property type="evidence" value="ECO:0007669"/>
    <property type="project" value="TreeGrafter"/>
</dbReference>
<feature type="compositionally biased region" description="Low complexity" evidence="4">
    <location>
        <begin position="1132"/>
        <end position="1149"/>
    </location>
</feature>
<dbReference type="PROSITE" id="PS50072">
    <property type="entry name" value="CSA_PPIASE_2"/>
    <property type="match status" value="1"/>
</dbReference>
<protein>
    <recommendedName>
        <fullName evidence="1">peptidylprolyl isomerase</fullName>
        <ecNumber evidence="1">5.2.1.8</ecNumber>
    </recommendedName>
</protein>
<keyword evidence="6" id="KW-1185">Reference proteome</keyword>
<feature type="region of interest" description="Disordered" evidence="4">
    <location>
        <begin position="341"/>
        <end position="433"/>
    </location>
</feature>
<proteinExistence type="predicted"/>
<feature type="compositionally biased region" description="Basic residues" evidence="4">
    <location>
        <begin position="827"/>
        <end position="846"/>
    </location>
</feature>
<dbReference type="Proteomes" id="UP000269396">
    <property type="component" value="Unassembled WGS sequence"/>
</dbReference>
<feature type="compositionally biased region" description="Low complexity" evidence="4">
    <location>
        <begin position="293"/>
        <end position="303"/>
    </location>
</feature>
<feature type="compositionally biased region" description="Low complexity" evidence="4">
    <location>
        <begin position="315"/>
        <end position="329"/>
    </location>
</feature>
<feature type="compositionally biased region" description="Basic and acidic residues" evidence="4">
    <location>
        <begin position="210"/>
        <end position="231"/>
    </location>
</feature>
<feature type="compositionally biased region" description="Polar residues" evidence="4">
    <location>
        <begin position="962"/>
        <end position="973"/>
    </location>
</feature>
<feature type="compositionally biased region" description="Low complexity" evidence="4">
    <location>
        <begin position="244"/>
        <end position="259"/>
    </location>
</feature>
<dbReference type="GO" id="GO:0006457">
    <property type="term" value="P:protein folding"/>
    <property type="evidence" value="ECO:0007669"/>
    <property type="project" value="InterPro"/>
</dbReference>
<evidence type="ECO:0000256" key="2">
    <source>
        <dbReference type="ARBA" id="ARBA00023110"/>
    </source>
</evidence>
<dbReference type="STRING" id="31246.A0A183NTU7"/>
<feature type="region of interest" description="Disordered" evidence="4">
    <location>
        <begin position="209"/>
        <end position="329"/>
    </location>
</feature>
<feature type="compositionally biased region" description="Basic and acidic residues" evidence="4">
    <location>
        <begin position="748"/>
        <end position="759"/>
    </location>
</feature>
<dbReference type="EC" id="5.2.1.8" evidence="1"/>
<feature type="compositionally biased region" description="Basic residues" evidence="4">
    <location>
        <begin position="1115"/>
        <end position="1131"/>
    </location>
</feature>
<feature type="compositionally biased region" description="Polar residues" evidence="4">
    <location>
        <begin position="502"/>
        <end position="542"/>
    </location>
</feature>
<feature type="compositionally biased region" description="Basic residues" evidence="4">
    <location>
        <begin position="1022"/>
        <end position="1032"/>
    </location>
</feature>
<dbReference type="InterPro" id="IPR029000">
    <property type="entry name" value="Cyclophilin-like_dom_sf"/>
</dbReference>
<feature type="compositionally biased region" description="Basic and acidic residues" evidence="4">
    <location>
        <begin position="623"/>
        <end position="650"/>
    </location>
</feature>
<dbReference type="AlphaFoldDB" id="A0A183NTU7"/>
<feature type="compositionally biased region" description="Low complexity" evidence="4">
    <location>
        <begin position="667"/>
        <end position="701"/>
    </location>
</feature>
<feature type="compositionally biased region" description="Low complexity" evidence="4">
    <location>
        <begin position="857"/>
        <end position="868"/>
    </location>
</feature>
<feature type="compositionally biased region" description="Basic and acidic residues" evidence="4">
    <location>
        <begin position="1042"/>
        <end position="1051"/>
    </location>
</feature>
<dbReference type="SUPFAM" id="SSF50891">
    <property type="entry name" value="Cyclophilin-like"/>
    <property type="match status" value="1"/>
</dbReference>
<feature type="compositionally biased region" description="Basic and acidic residues" evidence="4">
    <location>
        <begin position="269"/>
        <end position="286"/>
    </location>
</feature>
<dbReference type="PRINTS" id="PR00153">
    <property type="entry name" value="CSAPPISMRASE"/>
</dbReference>
<feature type="compositionally biased region" description="Low complexity" evidence="4">
    <location>
        <begin position="1058"/>
        <end position="1082"/>
    </location>
</feature>
<keyword evidence="3" id="KW-0413">Isomerase</keyword>
<accession>A0A183NTU7</accession>
<dbReference type="EMBL" id="UZAL01027087">
    <property type="protein sequence ID" value="VDP29093.1"/>
    <property type="molecule type" value="Genomic_DNA"/>
</dbReference>
<name>A0A183NTU7_9TREM</name>
<dbReference type="GO" id="GO:0016018">
    <property type="term" value="F:cyclosporin A binding"/>
    <property type="evidence" value="ECO:0007669"/>
    <property type="project" value="TreeGrafter"/>
</dbReference>
<feature type="compositionally biased region" description="Basic and acidic residues" evidence="4">
    <location>
        <begin position="401"/>
        <end position="425"/>
    </location>
</feature>
<evidence type="ECO:0000313" key="5">
    <source>
        <dbReference type="EMBL" id="VDP29093.1"/>
    </source>
</evidence>
<dbReference type="PANTHER" id="PTHR11071">
    <property type="entry name" value="PEPTIDYL-PROLYL CIS-TRANS ISOMERASE"/>
    <property type="match status" value="1"/>
</dbReference>
<evidence type="ECO:0000256" key="1">
    <source>
        <dbReference type="ARBA" id="ARBA00013194"/>
    </source>
</evidence>